<reference evidence="1 2" key="1">
    <citation type="submission" date="2017-07" db="EMBL/GenBank/DDBJ databases">
        <title>Recovery of genomes from metagenomes via a dereplication, aggregation, and scoring strategy.</title>
        <authorList>
            <person name="Sieber C.M."/>
            <person name="Probst A.J."/>
            <person name="Sharrar A."/>
            <person name="Thomas B.C."/>
            <person name="Hess M."/>
            <person name="Tringe S.G."/>
            <person name="Banfield J.F."/>
        </authorList>
    </citation>
    <scope>NUCLEOTIDE SEQUENCE [LARGE SCALE GENOMIC DNA]</scope>
    <source>
        <strain evidence="1">JGI_Cruoil_03_51_56</strain>
    </source>
</reference>
<gene>
    <name evidence="1" type="ORF">CH330_01380</name>
</gene>
<dbReference type="EMBL" id="NOZP01000031">
    <property type="protein sequence ID" value="OYD16948.1"/>
    <property type="molecule type" value="Genomic_DNA"/>
</dbReference>
<accession>A0A235BX73</accession>
<protein>
    <submittedName>
        <fullName evidence="1">Uncharacterized protein</fullName>
    </submittedName>
</protein>
<sequence length="146" mass="16039">MMAGEEIEGYTKVVQKEYNKAFHEFQDARISNANVRFSGDIEVNKDGTITTVIVPAGQQLRLVYLNFWLKEGTGKLIITQTGGTSHLLPAGQVDCLDNPTRILANLKDPIHVLEGTVTFKIEDVAYEGAIGSLSFWGDSNSPQIDP</sequence>
<dbReference type="Proteomes" id="UP000215559">
    <property type="component" value="Unassembled WGS sequence"/>
</dbReference>
<evidence type="ECO:0000313" key="2">
    <source>
        <dbReference type="Proteomes" id="UP000215559"/>
    </source>
</evidence>
<dbReference type="AlphaFoldDB" id="A0A235BX73"/>
<evidence type="ECO:0000313" key="1">
    <source>
        <dbReference type="EMBL" id="OYD16948.1"/>
    </source>
</evidence>
<organism evidence="1 2">
    <name type="scientific">candidate division WOR-3 bacterium JGI_Cruoil_03_51_56</name>
    <dbReference type="NCBI Taxonomy" id="1973747"/>
    <lineage>
        <taxon>Bacteria</taxon>
        <taxon>Bacteria division WOR-3</taxon>
    </lineage>
</organism>
<comment type="caution">
    <text evidence="1">The sequence shown here is derived from an EMBL/GenBank/DDBJ whole genome shotgun (WGS) entry which is preliminary data.</text>
</comment>
<proteinExistence type="predicted"/>
<name>A0A235BX73_UNCW3</name>